<accession>A0A6J4NGD9</accession>
<sequence>WPRRARVRSRRSAGGRDRPPPGDGSGVRGPVGLEDGAGDAAAVV</sequence>
<name>A0A6J4NGD9_9ACTN</name>
<proteinExistence type="predicted"/>
<feature type="non-terminal residue" evidence="2">
    <location>
        <position position="1"/>
    </location>
</feature>
<evidence type="ECO:0000256" key="1">
    <source>
        <dbReference type="SAM" id="MobiDB-lite"/>
    </source>
</evidence>
<feature type="non-terminal residue" evidence="2">
    <location>
        <position position="44"/>
    </location>
</feature>
<dbReference type="AlphaFoldDB" id="A0A6J4NGD9"/>
<feature type="compositionally biased region" description="Basic residues" evidence="1">
    <location>
        <begin position="1"/>
        <end position="13"/>
    </location>
</feature>
<feature type="region of interest" description="Disordered" evidence="1">
    <location>
        <begin position="1"/>
        <end position="44"/>
    </location>
</feature>
<evidence type="ECO:0000313" key="2">
    <source>
        <dbReference type="EMBL" id="CAA9385383.1"/>
    </source>
</evidence>
<protein>
    <submittedName>
        <fullName evidence="2">Uncharacterized protein</fullName>
    </submittedName>
</protein>
<dbReference type="EMBL" id="CADCUY010000021">
    <property type="protein sequence ID" value="CAA9385383.1"/>
    <property type="molecule type" value="Genomic_DNA"/>
</dbReference>
<gene>
    <name evidence="2" type="ORF">AVDCRST_MAG35-89</name>
</gene>
<organism evidence="2">
    <name type="scientific">uncultured Quadrisphaera sp</name>
    <dbReference type="NCBI Taxonomy" id="904978"/>
    <lineage>
        <taxon>Bacteria</taxon>
        <taxon>Bacillati</taxon>
        <taxon>Actinomycetota</taxon>
        <taxon>Actinomycetes</taxon>
        <taxon>Kineosporiales</taxon>
        <taxon>Kineosporiaceae</taxon>
        <taxon>Quadrisphaera</taxon>
        <taxon>environmental samples</taxon>
    </lineage>
</organism>
<reference evidence="2" key="1">
    <citation type="submission" date="2020-02" db="EMBL/GenBank/DDBJ databases">
        <authorList>
            <person name="Meier V. D."/>
        </authorList>
    </citation>
    <scope>NUCLEOTIDE SEQUENCE</scope>
    <source>
        <strain evidence="2">AVDCRST_MAG35</strain>
    </source>
</reference>